<protein>
    <submittedName>
        <fullName evidence="1">Uncharacterized protein</fullName>
    </submittedName>
</protein>
<proteinExistence type="predicted"/>
<name>A0A1G7Q9B1_9BRAD</name>
<dbReference type="PANTHER" id="PTHR47691">
    <property type="entry name" value="REGULATOR-RELATED"/>
    <property type="match status" value="1"/>
</dbReference>
<evidence type="ECO:0000313" key="1">
    <source>
        <dbReference type="EMBL" id="SDF95112.1"/>
    </source>
</evidence>
<dbReference type="Proteomes" id="UP000199245">
    <property type="component" value="Unassembled WGS sequence"/>
</dbReference>
<organism evidence="1 2">
    <name type="scientific">Bradyrhizobium brasilense</name>
    <dbReference type="NCBI Taxonomy" id="1419277"/>
    <lineage>
        <taxon>Bacteria</taxon>
        <taxon>Pseudomonadati</taxon>
        <taxon>Pseudomonadota</taxon>
        <taxon>Alphaproteobacteria</taxon>
        <taxon>Hyphomicrobiales</taxon>
        <taxon>Nitrobacteraceae</taxon>
        <taxon>Bradyrhizobium</taxon>
    </lineage>
</organism>
<dbReference type="RefSeq" id="WP_233443195.1">
    <property type="nucleotide sequence ID" value="NZ_FMZW01000093.1"/>
</dbReference>
<sequence>MIDVVAALAENIHQRESHVSILATSRESLLVQGEQIFELVPLQAPPQGAGLSVSEALSYPAVRLFMERATAAGHRADLTDDDADVLAEICGKLDGIALAIELAAVRVFMHHTGASSPVLAWITW</sequence>
<gene>
    <name evidence="1" type="ORF">SAMN05216337_10939</name>
</gene>
<accession>A0A1G7Q9B1</accession>
<evidence type="ECO:0000313" key="2">
    <source>
        <dbReference type="Proteomes" id="UP000199245"/>
    </source>
</evidence>
<dbReference type="AlphaFoldDB" id="A0A1G7Q9B1"/>
<reference evidence="1 2" key="1">
    <citation type="submission" date="2016-10" db="EMBL/GenBank/DDBJ databases">
        <authorList>
            <person name="de Groot N.N."/>
        </authorList>
    </citation>
    <scope>NUCLEOTIDE SEQUENCE [LARGE SCALE GENOMIC DNA]</scope>
    <source>
        <strain evidence="1 2">R5</strain>
    </source>
</reference>
<dbReference type="PANTHER" id="PTHR47691:SF3">
    <property type="entry name" value="HTH-TYPE TRANSCRIPTIONAL REGULATOR RV0890C-RELATED"/>
    <property type="match status" value="1"/>
</dbReference>
<dbReference type="EMBL" id="FMZW01000093">
    <property type="protein sequence ID" value="SDF95112.1"/>
    <property type="molecule type" value="Genomic_DNA"/>
</dbReference>